<dbReference type="InParanoid" id="A0A2P5F452"/>
<protein>
    <submittedName>
        <fullName evidence="1">Uncharacterized protein</fullName>
    </submittedName>
</protein>
<evidence type="ECO:0000313" key="1">
    <source>
        <dbReference type="EMBL" id="PON92566.1"/>
    </source>
</evidence>
<accession>A0A2P5F452</accession>
<dbReference type="STRING" id="63057.A0A2P5F452"/>
<evidence type="ECO:0000313" key="2">
    <source>
        <dbReference type="Proteomes" id="UP000237000"/>
    </source>
</evidence>
<organism evidence="1 2">
    <name type="scientific">Trema orientale</name>
    <name type="common">Charcoal tree</name>
    <name type="synonym">Celtis orientalis</name>
    <dbReference type="NCBI Taxonomy" id="63057"/>
    <lineage>
        <taxon>Eukaryota</taxon>
        <taxon>Viridiplantae</taxon>
        <taxon>Streptophyta</taxon>
        <taxon>Embryophyta</taxon>
        <taxon>Tracheophyta</taxon>
        <taxon>Spermatophyta</taxon>
        <taxon>Magnoliopsida</taxon>
        <taxon>eudicotyledons</taxon>
        <taxon>Gunneridae</taxon>
        <taxon>Pentapetalae</taxon>
        <taxon>rosids</taxon>
        <taxon>fabids</taxon>
        <taxon>Rosales</taxon>
        <taxon>Cannabaceae</taxon>
        <taxon>Trema</taxon>
    </lineage>
</organism>
<sequence length="100" mass="11740">MTLFQRSSFPSQNINVNFVMHYVGFVYSGDMNVASGRRKFQAYWDIHKQQAGLVAFSLRPRPAEETYIVHTNVVSFLTYCSFIHAWRYRVDHSVDNFLLN</sequence>
<keyword evidence="2" id="KW-1185">Reference proteome</keyword>
<dbReference type="EMBL" id="JXTC01000064">
    <property type="protein sequence ID" value="PON92566.1"/>
    <property type="molecule type" value="Genomic_DNA"/>
</dbReference>
<comment type="caution">
    <text evidence="1">The sequence shown here is derived from an EMBL/GenBank/DDBJ whole genome shotgun (WGS) entry which is preliminary data.</text>
</comment>
<reference evidence="2" key="1">
    <citation type="submission" date="2016-06" db="EMBL/GenBank/DDBJ databases">
        <title>Parallel loss of symbiosis genes in relatives of nitrogen-fixing non-legume Parasponia.</title>
        <authorList>
            <person name="Van Velzen R."/>
            <person name="Holmer R."/>
            <person name="Bu F."/>
            <person name="Rutten L."/>
            <person name="Van Zeijl A."/>
            <person name="Liu W."/>
            <person name="Santuari L."/>
            <person name="Cao Q."/>
            <person name="Sharma T."/>
            <person name="Shen D."/>
            <person name="Roswanjaya Y."/>
            <person name="Wardhani T."/>
            <person name="Kalhor M.S."/>
            <person name="Jansen J."/>
            <person name="Van den Hoogen J."/>
            <person name="Gungor B."/>
            <person name="Hartog M."/>
            <person name="Hontelez J."/>
            <person name="Verver J."/>
            <person name="Yang W.-C."/>
            <person name="Schijlen E."/>
            <person name="Repin R."/>
            <person name="Schilthuizen M."/>
            <person name="Schranz E."/>
            <person name="Heidstra R."/>
            <person name="Miyata K."/>
            <person name="Fedorova E."/>
            <person name="Kohlen W."/>
            <person name="Bisseling T."/>
            <person name="Smit S."/>
            <person name="Geurts R."/>
        </authorList>
    </citation>
    <scope>NUCLEOTIDE SEQUENCE [LARGE SCALE GENOMIC DNA]</scope>
    <source>
        <strain evidence="2">cv. RG33-2</strain>
    </source>
</reference>
<dbReference type="AlphaFoldDB" id="A0A2P5F452"/>
<dbReference type="OrthoDB" id="191139at2759"/>
<gene>
    <name evidence="1" type="ORF">TorRG33x02_116600</name>
</gene>
<proteinExistence type="predicted"/>
<name>A0A2P5F452_TREOI</name>
<dbReference type="Proteomes" id="UP000237000">
    <property type="component" value="Unassembled WGS sequence"/>
</dbReference>